<dbReference type="AlphaFoldDB" id="A0A9P9AK92"/>
<evidence type="ECO:0000313" key="4">
    <source>
        <dbReference type="EMBL" id="KAH6876738.1"/>
    </source>
</evidence>
<accession>A0A9P9AK92</accession>
<dbReference type="SMART" id="SM00066">
    <property type="entry name" value="GAL4"/>
    <property type="match status" value="1"/>
</dbReference>
<feature type="transmembrane region" description="Helical" evidence="2">
    <location>
        <begin position="147"/>
        <end position="170"/>
    </location>
</feature>
<evidence type="ECO:0000259" key="3">
    <source>
        <dbReference type="PROSITE" id="PS50048"/>
    </source>
</evidence>
<comment type="caution">
    <text evidence="4">The sequence shown here is derived from an EMBL/GenBank/DDBJ whole genome shotgun (WGS) entry which is preliminary data.</text>
</comment>
<dbReference type="OrthoDB" id="416217at2759"/>
<name>A0A9P9AK92_9HYPO</name>
<dbReference type="GO" id="GO:0008270">
    <property type="term" value="F:zinc ion binding"/>
    <property type="evidence" value="ECO:0007669"/>
    <property type="project" value="InterPro"/>
</dbReference>
<evidence type="ECO:0000256" key="2">
    <source>
        <dbReference type="SAM" id="Phobius"/>
    </source>
</evidence>
<dbReference type="Proteomes" id="UP000777438">
    <property type="component" value="Unassembled WGS sequence"/>
</dbReference>
<dbReference type="PROSITE" id="PS00463">
    <property type="entry name" value="ZN2_CY6_FUNGAL_1"/>
    <property type="match status" value="1"/>
</dbReference>
<protein>
    <submittedName>
        <fullName evidence="4">Fungal Zn binuclear cluster domain-containing protein</fullName>
    </submittedName>
</protein>
<keyword evidence="2" id="KW-1133">Transmembrane helix</keyword>
<organism evidence="4 5">
    <name type="scientific">Thelonectria olida</name>
    <dbReference type="NCBI Taxonomy" id="1576542"/>
    <lineage>
        <taxon>Eukaryota</taxon>
        <taxon>Fungi</taxon>
        <taxon>Dikarya</taxon>
        <taxon>Ascomycota</taxon>
        <taxon>Pezizomycotina</taxon>
        <taxon>Sordariomycetes</taxon>
        <taxon>Hypocreomycetidae</taxon>
        <taxon>Hypocreales</taxon>
        <taxon>Nectriaceae</taxon>
        <taxon>Thelonectria</taxon>
    </lineage>
</organism>
<sequence length="213" mass="24385">MVGCGGRRRRSHTKSRKGCDTCKQRHIRCDENYPQCRNCTKHKFRCLYIDVQIPDPNRSITPDKPDLMWTRQIEAAIAERQKTGIFPFPSPRLHPAPMPHLYSLENLRLIYYIAALYDQLATIDANNFTLWTRYIPTLLRIGVTSPYVMHALLAFSAIHIALLTDCPLVVRMAYEYRGIALEGLQEAVGSFCRETSDAILAASLVLSWQATDW</sequence>
<dbReference type="CDD" id="cd00067">
    <property type="entry name" value="GAL4"/>
    <property type="match status" value="1"/>
</dbReference>
<dbReference type="Pfam" id="PF11951">
    <property type="entry name" value="Fungal_trans_2"/>
    <property type="match status" value="1"/>
</dbReference>
<keyword evidence="5" id="KW-1185">Reference proteome</keyword>
<evidence type="ECO:0000313" key="5">
    <source>
        <dbReference type="Proteomes" id="UP000777438"/>
    </source>
</evidence>
<dbReference type="Pfam" id="PF00172">
    <property type="entry name" value="Zn_clus"/>
    <property type="match status" value="1"/>
</dbReference>
<keyword evidence="2" id="KW-0812">Transmembrane</keyword>
<dbReference type="GO" id="GO:0000981">
    <property type="term" value="F:DNA-binding transcription factor activity, RNA polymerase II-specific"/>
    <property type="evidence" value="ECO:0007669"/>
    <property type="project" value="InterPro"/>
</dbReference>
<dbReference type="InterPro" id="IPR001138">
    <property type="entry name" value="Zn2Cys6_DnaBD"/>
</dbReference>
<dbReference type="PANTHER" id="PTHR47657:SF12">
    <property type="entry name" value="ZN(II)2CYS6 TRANSCRIPTION FACTOR (EUROFUNG)"/>
    <property type="match status" value="1"/>
</dbReference>
<keyword evidence="2" id="KW-0472">Membrane</keyword>
<dbReference type="InterPro" id="IPR052400">
    <property type="entry name" value="Zn2-C6_fungal_TF"/>
</dbReference>
<proteinExistence type="predicted"/>
<dbReference type="InterPro" id="IPR021858">
    <property type="entry name" value="Fun_TF"/>
</dbReference>
<gene>
    <name evidence="4" type="ORF">B0T10DRAFT_532576</name>
</gene>
<feature type="domain" description="Zn(2)-C6 fungal-type" evidence="3">
    <location>
        <begin position="18"/>
        <end position="48"/>
    </location>
</feature>
<dbReference type="Gene3D" id="4.10.240.10">
    <property type="entry name" value="Zn(2)-C6 fungal-type DNA-binding domain"/>
    <property type="match status" value="1"/>
</dbReference>
<dbReference type="PANTHER" id="PTHR47657">
    <property type="entry name" value="STEROL REGULATORY ELEMENT-BINDING PROTEIN ECM22"/>
    <property type="match status" value="1"/>
</dbReference>
<dbReference type="InterPro" id="IPR036864">
    <property type="entry name" value="Zn2-C6_fun-type_DNA-bd_sf"/>
</dbReference>
<evidence type="ECO:0000256" key="1">
    <source>
        <dbReference type="ARBA" id="ARBA00023242"/>
    </source>
</evidence>
<reference evidence="4 5" key="1">
    <citation type="journal article" date="2021" name="Nat. Commun.">
        <title>Genetic determinants of endophytism in the Arabidopsis root mycobiome.</title>
        <authorList>
            <person name="Mesny F."/>
            <person name="Miyauchi S."/>
            <person name="Thiergart T."/>
            <person name="Pickel B."/>
            <person name="Atanasova L."/>
            <person name="Karlsson M."/>
            <person name="Huettel B."/>
            <person name="Barry K.W."/>
            <person name="Haridas S."/>
            <person name="Chen C."/>
            <person name="Bauer D."/>
            <person name="Andreopoulos W."/>
            <person name="Pangilinan J."/>
            <person name="LaButti K."/>
            <person name="Riley R."/>
            <person name="Lipzen A."/>
            <person name="Clum A."/>
            <person name="Drula E."/>
            <person name="Henrissat B."/>
            <person name="Kohler A."/>
            <person name="Grigoriev I.V."/>
            <person name="Martin F.M."/>
            <person name="Hacquard S."/>
        </authorList>
    </citation>
    <scope>NUCLEOTIDE SEQUENCE [LARGE SCALE GENOMIC DNA]</scope>
    <source>
        <strain evidence="4 5">MPI-CAGE-CH-0241</strain>
    </source>
</reference>
<dbReference type="SUPFAM" id="SSF57701">
    <property type="entry name" value="Zn2/Cys6 DNA-binding domain"/>
    <property type="match status" value="1"/>
</dbReference>
<dbReference type="PROSITE" id="PS50048">
    <property type="entry name" value="ZN2_CY6_FUNGAL_2"/>
    <property type="match status" value="1"/>
</dbReference>
<keyword evidence="1" id="KW-0539">Nucleus</keyword>
<dbReference type="EMBL" id="JAGPYM010000033">
    <property type="protein sequence ID" value="KAH6876738.1"/>
    <property type="molecule type" value="Genomic_DNA"/>
</dbReference>